<dbReference type="RefSeq" id="WP_386160266.1">
    <property type="nucleotide sequence ID" value="NZ_JBHMBS010000013.1"/>
</dbReference>
<proteinExistence type="predicted"/>
<keyword evidence="3" id="KW-1185">Reference proteome</keyword>
<dbReference type="GO" id="GO:0032259">
    <property type="term" value="P:methylation"/>
    <property type="evidence" value="ECO:0007669"/>
    <property type="project" value="UniProtKB-KW"/>
</dbReference>
<dbReference type="PANTHER" id="PTHR45128:SF1">
    <property type="entry name" value="S-ADENOSYLMETHIONINE-DEPENDENT METHYLTRANSFERASE RV2258C"/>
    <property type="match status" value="1"/>
</dbReference>
<dbReference type="EMBL" id="JBHMBS010000013">
    <property type="protein sequence ID" value="MFB9678986.1"/>
    <property type="molecule type" value="Genomic_DNA"/>
</dbReference>
<dbReference type="InterPro" id="IPR053173">
    <property type="entry name" value="SAM-binding_MTase"/>
</dbReference>
<evidence type="ECO:0000313" key="2">
    <source>
        <dbReference type="EMBL" id="MFB9678986.1"/>
    </source>
</evidence>
<sequence length="336" mass="36001">MSAVEQVRELYERYPCPSLTVGDDLILDLALGIGMVARDKTLAGKRVLDAGCGTGHQLLGLASQYPRAHFTGMDLSQSSLDVAEELRERNGLTNVELVRGAIGGDGFEGPYDLIVMTGVLHCLDDPRAGLAWLAERLSPGGLMYLWLFHSFGEHQRLIDRELVRLLSGGDTGEEGLSVVHRLGFGRSAGRYGTGTAPGADPRDQDVLDADAYLHPVMRTHRFGDAARLFEGLDGIGWVALNGVNWDGGGKILDLGRRHPVSPVFLSDADLFDDEELLARYAGLSVAERAAVMELRLAPTGFTIVAGTPEAEKLCESRISGNVLLRNQAPAPGGTGG</sequence>
<keyword evidence="2" id="KW-0808">Transferase</keyword>
<dbReference type="InterPro" id="IPR029063">
    <property type="entry name" value="SAM-dependent_MTases_sf"/>
</dbReference>
<comment type="caution">
    <text evidence="2">The sequence shown here is derived from an EMBL/GenBank/DDBJ whole genome shotgun (WGS) entry which is preliminary data.</text>
</comment>
<dbReference type="InterPro" id="IPR013217">
    <property type="entry name" value="Methyltransf_12"/>
</dbReference>
<organism evidence="2 3">
    <name type="scientific">Streptosporangium vulgare</name>
    <dbReference type="NCBI Taxonomy" id="46190"/>
    <lineage>
        <taxon>Bacteria</taxon>
        <taxon>Bacillati</taxon>
        <taxon>Actinomycetota</taxon>
        <taxon>Actinomycetes</taxon>
        <taxon>Streptosporangiales</taxon>
        <taxon>Streptosporangiaceae</taxon>
        <taxon>Streptosporangium</taxon>
    </lineage>
</organism>
<name>A0ABV5TJC5_9ACTN</name>
<feature type="domain" description="Methyltransferase type 12" evidence="1">
    <location>
        <begin position="48"/>
        <end position="142"/>
    </location>
</feature>
<dbReference type="Pfam" id="PF08242">
    <property type="entry name" value="Methyltransf_12"/>
    <property type="match status" value="1"/>
</dbReference>
<evidence type="ECO:0000313" key="3">
    <source>
        <dbReference type="Proteomes" id="UP001589610"/>
    </source>
</evidence>
<gene>
    <name evidence="2" type="ORF">ACFFRH_26205</name>
</gene>
<dbReference type="CDD" id="cd02440">
    <property type="entry name" value="AdoMet_MTases"/>
    <property type="match status" value="1"/>
</dbReference>
<dbReference type="Gene3D" id="3.40.50.150">
    <property type="entry name" value="Vaccinia Virus protein VP39"/>
    <property type="match status" value="1"/>
</dbReference>
<dbReference type="Proteomes" id="UP001589610">
    <property type="component" value="Unassembled WGS sequence"/>
</dbReference>
<evidence type="ECO:0000259" key="1">
    <source>
        <dbReference type="Pfam" id="PF08242"/>
    </source>
</evidence>
<dbReference type="GO" id="GO:0008168">
    <property type="term" value="F:methyltransferase activity"/>
    <property type="evidence" value="ECO:0007669"/>
    <property type="project" value="UniProtKB-KW"/>
</dbReference>
<reference evidence="2 3" key="1">
    <citation type="submission" date="2024-09" db="EMBL/GenBank/DDBJ databases">
        <authorList>
            <person name="Sun Q."/>
            <person name="Mori K."/>
        </authorList>
    </citation>
    <scope>NUCLEOTIDE SEQUENCE [LARGE SCALE GENOMIC DNA]</scope>
    <source>
        <strain evidence="2 3">JCM 3028</strain>
    </source>
</reference>
<dbReference type="PANTHER" id="PTHR45128">
    <property type="entry name" value="METHYLTRANSFERASE TYPE 11"/>
    <property type="match status" value="1"/>
</dbReference>
<keyword evidence="2" id="KW-0489">Methyltransferase</keyword>
<dbReference type="SUPFAM" id="SSF53335">
    <property type="entry name" value="S-adenosyl-L-methionine-dependent methyltransferases"/>
    <property type="match status" value="1"/>
</dbReference>
<protein>
    <submittedName>
        <fullName evidence="2">Class I SAM-dependent methyltransferase</fullName>
    </submittedName>
</protein>
<accession>A0ABV5TJC5</accession>